<dbReference type="InterPro" id="IPR000421">
    <property type="entry name" value="FA58C"/>
</dbReference>
<dbReference type="Proteomes" id="UP000549394">
    <property type="component" value="Unassembled WGS sequence"/>
</dbReference>
<dbReference type="PANTHER" id="PTHR45713">
    <property type="entry name" value="FTP DOMAIN-CONTAINING PROTEIN"/>
    <property type="match status" value="1"/>
</dbReference>
<dbReference type="SUPFAM" id="SSF49785">
    <property type="entry name" value="Galactose-binding domain-like"/>
    <property type="match status" value="2"/>
</dbReference>
<accession>A0A7I8VLP7</accession>
<feature type="domain" description="F5/8 type C" evidence="1">
    <location>
        <begin position="347"/>
        <end position="456"/>
    </location>
</feature>
<sequence>MGPEKALDGNLMTCLKTKTVNDPKQLSVYYPWWSVDTENIDTALSWARIMSDSFDYEHLVIGMSKRLPGNDWPNTGSLDFKPCYDYVSRNKTKQVDLTCEQVSKGQYLLLYAPYRPFLKICEILAYTNSASLQDIAKRESKQPRKSLQKLLEGIVISKEKSEDNESSNLITEEALLRNNNNFIKSMNEGDENINRIFMTKSLLNNRGDDVHGAILAIDGLLSTCSLTINTNPMWAVELGRIITIERVLIVNNDNSLKNINVNLTQRIPIRNIQFSKRCFVKNVTSKQQISFVNETCQRENGEYPSDLNKTNNQLNEWKNKWEYENLATNTVTYQSSTHGGLKALNLYSFYGPKNAIDGLERTCAKTSELATVYKIWWAADMRRVQEIDRVVIVGEDVGSFKELTVGVSKRLPKDNQWKKIRMDRCFHFRNVSGSKFIINNCERPISGRYFIITSEKTPLKICELAVYSRLTNFTGLNLFK</sequence>
<comment type="caution">
    <text evidence="2">The sequence shown here is derived from an EMBL/GenBank/DDBJ whole genome shotgun (WGS) entry which is preliminary data.</text>
</comment>
<name>A0A7I8VLP7_9ANNE</name>
<organism evidence="2 3">
    <name type="scientific">Dimorphilus gyrociliatus</name>
    <dbReference type="NCBI Taxonomy" id="2664684"/>
    <lineage>
        <taxon>Eukaryota</taxon>
        <taxon>Metazoa</taxon>
        <taxon>Spiralia</taxon>
        <taxon>Lophotrochozoa</taxon>
        <taxon>Annelida</taxon>
        <taxon>Polychaeta</taxon>
        <taxon>Polychaeta incertae sedis</taxon>
        <taxon>Dinophilidae</taxon>
        <taxon>Dimorphilus</taxon>
    </lineage>
</organism>
<evidence type="ECO:0000259" key="1">
    <source>
        <dbReference type="Pfam" id="PF00754"/>
    </source>
</evidence>
<dbReference type="InterPro" id="IPR051941">
    <property type="entry name" value="BG_Antigen-Binding_Lectin"/>
</dbReference>
<dbReference type="PANTHER" id="PTHR45713:SF15">
    <property type="entry name" value="F5_8 TYPE C DOMAIN-CONTAINING PROTEIN"/>
    <property type="match status" value="1"/>
</dbReference>
<keyword evidence="3" id="KW-1185">Reference proteome</keyword>
<evidence type="ECO:0000313" key="2">
    <source>
        <dbReference type="EMBL" id="CAD5116625.1"/>
    </source>
</evidence>
<proteinExistence type="predicted"/>
<reference evidence="2 3" key="1">
    <citation type="submission" date="2020-08" db="EMBL/GenBank/DDBJ databases">
        <authorList>
            <person name="Hejnol A."/>
        </authorList>
    </citation>
    <scope>NUCLEOTIDE SEQUENCE [LARGE SCALE GENOMIC DNA]</scope>
</reference>
<dbReference type="InterPro" id="IPR008979">
    <property type="entry name" value="Galactose-bd-like_sf"/>
</dbReference>
<protein>
    <submittedName>
        <fullName evidence="2">DgyrCDS5496</fullName>
    </submittedName>
</protein>
<dbReference type="Gene3D" id="2.60.120.260">
    <property type="entry name" value="Galactose-binding domain-like"/>
    <property type="match status" value="2"/>
</dbReference>
<gene>
    <name evidence="2" type="ORF">DGYR_LOCUS5230</name>
</gene>
<dbReference type="EMBL" id="CAJFCJ010000006">
    <property type="protein sequence ID" value="CAD5116625.1"/>
    <property type="molecule type" value="Genomic_DNA"/>
</dbReference>
<dbReference type="Pfam" id="PF00754">
    <property type="entry name" value="F5_F8_type_C"/>
    <property type="match status" value="1"/>
</dbReference>
<dbReference type="AlphaFoldDB" id="A0A7I8VLP7"/>
<evidence type="ECO:0000313" key="3">
    <source>
        <dbReference type="Proteomes" id="UP000549394"/>
    </source>
</evidence>